<evidence type="ECO:0000256" key="3">
    <source>
        <dbReference type="ARBA" id="ARBA00022966"/>
    </source>
</evidence>
<dbReference type="Pfam" id="PF07677">
    <property type="entry name" value="A2M_recep"/>
    <property type="match status" value="1"/>
</dbReference>
<dbReference type="SMART" id="SM00643">
    <property type="entry name" value="C345C"/>
    <property type="match status" value="1"/>
</dbReference>
<dbReference type="Gene3D" id="2.40.50.120">
    <property type="match status" value="1"/>
</dbReference>
<dbReference type="InterPro" id="IPR019742">
    <property type="entry name" value="MacrogloblnA2_CS"/>
</dbReference>
<dbReference type="InterPro" id="IPR001134">
    <property type="entry name" value="Netrin_domain"/>
</dbReference>
<dbReference type="Proteomes" id="UP001619887">
    <property type="component" value="Unassembled WGS sequence"/>
</dbReference>
<gene>
    <name evidence="8" type="ORF">OYC64_017038</name>
</gene>
<dbReference type="FunFam" id="2.40.50.120:FF:000013">
    <property type="entry name" value="Complement C3"/>
    <property type="match status" value="1"/>
</dbReference>
<dbReference type="InterPro" id="IPR013783">
    <property type="entry name" value="Ig-like_fold"/>
</dbReference>
<dbReference type="Gene3D" id="1.50.10.20">
    <property type="match status" value="1"/>
</dbReference>
<dbReference type="FunFam" id="2.60.40.10:FF:000155">
    <property type="entry name" value="complement C3 isoform X1"/>
    <property type="match status" value="1"/>
</dbReference>
<comment type="subcellular location">
    <subcellularLocation>
        <location evidence="1">Secreted</location>
    </subcellularLocation>
</comment>
<feature type="chain" id="PRO_5044842464" description="Complement component c3a, duplicate 5" evidence="5">
    <location>
        <begin position="24"/>
        <end position="1657"/>
    </location>
</feature>
<dbReference type="SUPFAM" id="SSF48239">
    <property type="entry name" value="Terpenoid cyclases/Protein prenyltransferases"/>
    <property type="match status" value="1"/>
</dbReference>
<feature type="domain" description="Anaphylatoxin-like" evidence="6">
    <location>
        <begin position="685"/>
        <end position="720"/>
    </location>
</feature>
<evidence type="ECO:0000256" key="2">
    <source>
        <dbReference type="ARBA" id="ARBA00022525"/>
    </source>
</evidence>
<accession>A0ABD2HNW5</accession>
<dbReference type="Gene3D" id="1.20.91.20">
    <property type="entry name" value="Anaphylotoxins (complement system)"/>
    <property type="match status" value="1"/>
</dbReference>
<dbReference type="Gene3D" id="2.60.40.1930">
    <property type="match status" value="3"/>
</dbReference>
<dbReference type="Pfam" id="PF01835">
    <property type="entry name" value="MG2"/>
    <property type="match status" value="1"/>
</dbReference>
<comment type="caution">
    <text evidence="8">The sequence shown here is derived from an EMBL/GenBank/DDBJ whole genome shotgun (WGS) entry which is preliminary data.</text>
</comment>
<dbReference type="InterPro" id="IPR008993">
    <property type="entry name" value="TIMP-like_OB-fold"/>
</dbReference>
<dbReference type="InterPro" id="IPR035815">
    <property type="entry name" value="NTR_complement_C3"/>
</dbReference>
<evidence type="ECO:0000256" key="5">
    <source>
        <dbReference type="SAM" id="SignalP"/>
    </source>
</evidence>
<dbReference type="Gene3D" id="2.20.130.20">
    <property type="match status" value="1"/>
</dbReference>
<protein>
    <recommendedName>
        <fullName evidence="10">Complement component c3a, duplicate 5</fullName>
    </recommendedName>
</protein>
<dbReference type="InterPro" id="IPR041425">
    <property type="entry name" value="C3/4/5_MG1"/>
</dbReference>
<keyword evidence="5" id="KW-0732">Signal</keyword>
<dbReference type="InterPro" id="IPR018081">
    <property type="entry name" value="Anaphylatoxin_comp_syst"/>
</dbReference>
<dbReference type="InterPro" id="IPR008930">
    <property type="entry name" value="Terpenoid_cyclase/PrenylTrfase"/>
</dbReference>
<evidence type="ECO:0000256" key="4">
    <source>
        <dbReference type="ARBA" id="ARBA00023157"/>
    </source>
</evidence>
<evidence type="ECO:0000313" key="8">
    <source>
        <dbReference type="EMBL" id="KAL3067223.1"/>
    </source>
</evidence>
<dbReference type="Gene3D" id="2.60.120.1540">
    <property type="match status" value="1"/>
</dbReference>
<reference evidence="8 9" key="1">
    <citation type="journal article" date="2022" name="G3 (Bethesda)">
        <title>Evaluating Illumina-, Nanopore-, and PacBio-based genome assembly strategies with the bald notothen, Trematomus borchgrevinki.</title>
        <authorList>
            <person name="Rayamajhi N."/>
            <person name="Cheng C.C."/>
            <person name="Catchen J.M."/>
        </authorList>
    </citation>
    <scope>NUCLEOTIDE SEQUENCE [LARGE SCALE GENOMIC DNA]</scope>
    <source>
        <strain evidence="8">AGRC-2024</strain>
    </source>
</reference>
<dbReference type="SMART" id="SM00104">
    <property type="entry name" value="ANATO"/>
    <property type="match status" value="1"/>
</dbReference>
<dbReference type="SMART" id="SM01360">
    <property type="entry name" value="A2M"/>
    <property type="match status" value="1"/>
</dbReference>
<dbReference type="InterPro" id="IPR000020">
    <property type="entry name" value="Anaphylatoxin/fibulin"/>
</dbReference>
<dbReference type="InterPro" id="IPR011626">
    <property type="entry name" value="Alpha-macroglobulin_TED"/>
</dbReference>
<keyword evidence="3" id="KW-0882">Thioester bond</keyword>
<dbReference type="SMART" id="SM01359">
    <property type="entry name" value="A2M_N_2"/>
    <property type="match status" value="1"/>
</dbReference>
<dbReference type="InterPro" id="IPR041555">
    <property type="entry name" value="MG3"/>
</dbReference>
<evidence type="ECO:0000259" key="7">
    <source>
        <dbReference type="PROSITE" id="PS50189"/>
    </source>
</evidence>
<dbReference type="InterPro" id="IPR018933">
    <property type="entry name" value="Netrin_module_non-TIMP"/>
</dbReference>
<dbReference type="SMART" id="SM01419">
    <property type="entry name" value="Thiol-ester_cl"/>
    <property type="match status" value="1"/>
</dbReference>
<dbReference type="Pfam" id="PF17791">
    <property type="entry name" value="MG3"/>
    <property type="match status" value="1"/>
</dbReference>
<dbReference type="Pfam" id="PF17790">
    <property type="entry name" value="MG1"/>
    <property type="match status" value="1"/>
</dbReference>
<dbReference type="InterPro" id="IPR048848">
    <property type="entry name" value="C3_CUB2"/>
</dbReference>
<keyword evidence="4" id="KW-1015">Disulfide bond</keyword>
<evidence type="ECO:0000256" key="1">
    <source>
        <dbReference type="ARBA" id="ARBA00004613"/>
    </source>
</evidence>
<dbReference type="Pfam" id="PF00207">
    <property type="entry name" value="A2M"/>
    <property type="match status" value="1"/>
</dbReference>
<dbReference type="Gene3D" id="2.60.40.690">
    <property type="entry name" value="Alpha-macroglobulin, receptor-binding domain"/>
    <property type="match status" value="1"/>
</dbReference>
<dbReference type="InterPro" id="IPR001599">
    <property type="entry name" value="Macroglobln_a2"/>
</dbReference>
<evidence type="ECO:0008006" key="10">
    <source>
        <dbReference type="Google" id="ProtNLM"/>
    </source>
</evidence>
<dbReference type="PROSITE" id="PS01178">
    <property type="entry name" value="ANAPHYLATOXIN_2"/>
    <property type="match status" value="1"/>
</dbReference>
<evidence type="ECO:0000259" key="6">
    <source>
        <dbReference type="PROSITE" id="PS01178"/>
    </source>
</evidence>
<dbReference type="InterPro" id="IPR011625">
    <property type="entry name" value="A2M_N_BRD"/>
</dbReference>
<dbReference type="Pfam" id="PF01759">
    <property type="entry name" value="NTR"/>
    <property type="match status" value="1"/>
</dbReference>
<feature type="domain" description="NTR" evidence="7">
    <location>
        <begin position="1506"/>
        <end position="1655"/>
    </location>
</feature>
<dbReference type="CDD" id="cd03583">
    <property type="entry name" value="NTR_complement_C3"/>
    <property type="match status" value="1"/>
</dbReference>
<dbReference type="Gene3D" id="2.60.40.1940">
    <property type="match status" value="1"/>
</dbReference>
<keyword evidence="9" id="KW-1185">Reference proteome</keyword>
<dbReference type="PROSITE" id="PS50189">
    <property type="entry name" value="NTR"/>
    <property type="match status" value="1"/>
</dbReference>
<dbReference type="SMART" id="SM01361">
    <property type="entry name" value="A2M_recep"/>
    <property type="match status" value="1"/>
</dbReference>
<dbReference type="SUPFAM" id="SSF47686">
    <property type="entry name" value="Anaphylotoxins (complement system)"/>
    <property type="match status" value="1"/>
</dbReference>
<dbReference type="CDD" id="cd02896">
    <property type="entry name" value="complement_C3_C4_C5"/>
    <property type="match status" value="1"/>
</dbReference>
<dbReference type="EMBL" id="JBIYXZ010002068">
    <property type="protein sequence ID" value="KAL3067223.1"/>
    <property type="molecule type" value="Genomic_DNA"/>
</dbReference>
<dbReference type="InterPro" id="IPR002890">
    <property type="entry name" value="MG2"/>
</dbReference>
<sequence length="1657" mass="185312">MRKTLLWLLASLAFVSLTSLADGAPLEVMSAPNLLRVGTAENVFVECQDCIKTGADKRVEILVMNHPTKNIRLATASVTLTSANKFQALVQIMIPAGDFSKDPSTKQYVYLQAQFPDRLLEKVVMVSFQSGYIFIQTDKTIYTPNSRVHFRMFAVTPRMEPVERDDDNQKDASIDIEFVTPEGIILALDPVSLKSGIHSGDYQLAEIVSTGVWKVVTKFHSNPQQSFSAEFEVKEYVLPSFEVKLNPTSPFFYVDDHELTVNIKATYLFGQEVNGMAYVVFGVINDGEKKSFPSSLQRVPIERGVGAVTLKREHITRTFENIEELVTKSIFVAVSVLTENGGEMVEAELRNIQIVTSPYTIHFKKTPKYFKPGMSFDVAVEVVNPDNTPAQGVAVVVEPGTVNGFTADNGMARLTINTRDPQLTITAKTNDPRISSTRQASATMKALPYITKSKNYIHIGVDSAEVELGDNLKINLNLNRQESHHNDITFLIMSRGQLVQKGRYETSGQVLISLIVPITKDMLPSFRIIAYYHTNGNEVVSDSVWVDVKDSCMGSLKLEPSRPAPSYEPRKMFGLKVTGDPGAIVGLVAVDKGVYVLNNKHRLTQKKVWDIVEKYDTGCTPGGGKDGLSVFYDAGLLFESNTASGTAYRQELKCPAPSRRKRQTTIMDVRTSLLSNYTEKLQRDCCLDGMRDTLLSYTCERRVEYIIDGEACAAAFLHCCKDMASQRADSKVESLQLARSEEDDNSYIDSNEIVSRTKFPESWLWSDIILPACPGQNPCDTTSVTKNVPLQDSITTWQFTGISLSTTHGICVGDPLEVIVRKEFFIDLRLPYSAVRGEQLEVKAILHNYSPDPAIVRVDLIEEDNVCSSASKRGKYRQEVRIGAQTTRSVPFIIIPMKEGEFSIEVKAAVKDSSLNDGIMKILRVVPEGVLVKEPKIVILDPTNQGVDGEQEEILNSGIAKKDLVPNTPTSTQISVTGREQVSALVEKAVSGSSMGSLIYQPSGCGEQNMIHMTLPLIAATYLDKTNQWETVGFQKRAEALQHITTGYNRQLTYRKPDGSFTVWPTHQSSSWLTAYVAKVFAMANNLVAVQSSHICEAIKFLILNAQQPDGLFREVGTVIHGEMIGDVRGADSDASMTAFCLIAMQESRTICAASVGSLPGSIDKAVAYLERRLPSLTNPYAVAMTSYAMANENKMNSEILKLFTSPELNHWPTPKGRVYTLEATAYALLALVKAKAFEDARPVVRWFNKQQKVGGGYGSTQATMMVYQAISEYWSSAKEPEYDLNVDILLPGRAKPDRYNFNRDNHYATRTSKINDINQNVKVTAKGSGEATVTMVSLYYALPKQKESDCQKFDLSVQLIPEKMDEDEKIYKLKIDILYKDKERDAAMSILDIGLLTGFTVDTKDLDLLSKGRARTIAKYEMDKVLSERGSLIIYLDKVSHTRPEEIIFRVHQNMKVGVLQPAAVSVYEYYEQTHCVQFYHPERKGGQLLRLCRDDECTCAEENCSMQKKEKISNDQRTAKACESTQTSKIDFVYKMKLEKFEDDLSTDIYTMRVLEVIKEGTSDVGPLNKLRTFLSYPHCRESLDLVAGKTYLIMGTSDDIHRDDTHQTYQYVLGERTWIEYWPTEAECQADEHRPTCLGMEEMVQQYQLFGCQQ</sequence>
<reference evidence="8 9" key="2">
    <citation type="journal article" date="2024" name="G3 (Bethesda)">
        <title>The genome of the cryopelagic Antarctic bald notothen, Trematomus borchgrevinki.</title>
        <authorList>
            <person name="Rayamajhi N."/>
            <person name="Rivera-Colon A.G."/>
            <person name="Minhas B.F."/>
            <person name="Cheng C.C."/>
            <person name="Catchen J.M."/>
        </authorList>
    </citation>
    <scope>NUCLEOTIDE SEQUENCE [LARGE SCALE GENOMIC DNA]</scope>
    <source>
        <strain evidence="8">AGRC-2024</strain>
    </source>
</reference>
<keyword evidence="2" id="KW-0964">Secreted</keyword>
<dbReference type="Pfam" id="PF07678">
    <property type="entry name" value="TED_complement"/>
    <property type="match status" value="1"/>
</dbReference>
<proteinExistence type="predicted"/>
<dbReference type="FunFam" id="2.60.40.1940:FF:000001">
    <property type="entry name" value="Complement component C3"/>
    <property type="match status" value="1"/>
</dbReference>
<name>A0ABD2HNW5_PAGBO</name>
<evidence type="ECO:0000313" key="9">
    <source>
        <dbReference type="Proteomes" id="UP001619887"/>
    </source>
</evidence>
<dbReference type="Gene3D" id="6.20.50.160">
    <property type="match status" value="1"/>
</dbReference>
<dbReference type="PROSITE" id="PS01177">
    <property type="entry name" value="ANAPHYLATOXIN_1"/>
    <property type="match status" value="1"/>
</dbReference>
<dbReference type="Pfam" id="PF01821">
    <property type="entry name" value="ANATO"/>
    <property type="match status" value="1"/>
</dbReference>
<dbReference type="InterPro" id="IPR040839">
    <property type="entry name" value="MG4"/>
</dbReference>
<dbReference type="InterPro" id="IPR009048">
    <property type="entry name" value="A-macroglobulin_rcpt-bd"/>
</dbReference>
<dbReference type="PROSITE" id="PS00477">
    <property type="entry name" value="ALPHA_2_MACROGLOBULIN"/>
    <property type="match status" value="1"/>
</dbReference>
<dbReference type="Pfam" id="PF21308">
    <property type="entry name" value="C3_CUB2"/>
    <property type="match status" value="1"/>
</dbReference>
<dbReference type="CDD" id="cd00017">
    <property type="entry name" value="ANATO"/>
    <property type="match status" value="1"/>
</dbReference>
<dbReference type="PANTHER" id="PTHR11412">
    <property type="entry name" value="MACROGLOBULIN / COMPLEMENT"/>
    <property type="match status" value="1"/>
</dbReference>
<dbReference type="GO" id="GO:0005576">
    <property type="term" value="C:extracellular region"/>
    <property type="evidence" value="ECO:0007669"/>
    <property type="project" value="UniProtKB-SubCell"/>
</dbReference>
<dbReference type="SUPFAM" id="SSF50242">
    <property type="entry name" value="TIMP-like"/>
    <property type="match status" value="1"/>
</dbReference>
<dbReference type="InterPro" id="IPR050473">
    <property type="entry name" value="A2M/Complement_sys"/>
</dbReference>
<dbReference type="SUPFAM" id="SSF49410">
    <property type="entry name" value="Alpha-macroglobulin receptor domain"/>
    <property type="match status" value="1"/>
</dbReference>
<organism evidence="8 9">
    <name type="scientific">Pagothenia borchgrevinki</name>
    <name type="common">Bald rockcod</name>
    <name type="synonym">Trematomus borchgrevinki</name>
    <dbReference type="NCBI Taxonomy" id="8213"/>
    <lineage>
        <taxon>Eukaryota</taxon>
        <taxon>Metazoa</taxon>
        <taxon>Chordata</taxon>
        <taxon>Craniata</taxon>
        <taxon>Vertebrata</taxon>
        <taxon>Euteleostomi</taxon>
        <taxon>Actinopterygii</taxon>
        <taxon>Neopterygii</taxon>
        <taxon>Teleostei</taxon>
        <taxon>Neoteleostei</taxon>
        <taxon>Acanthomorphata</taxon>
        <taxon>Eupercaria</taxon>
        <taxon>Perciformes</taxon>
        <taxon>Notothenioidei</taxon>
        <taxon>Nototheniidae</taxon>
        <taxon>Pagothenia</taxon>
    </lineage>
</organism>
<dbReference type="InterPro" id="IPR047565">
    <property type="entry name" value="Alpha-macroglob_thiol-ester_cl"/>
</dbReference>
<dbReference type="Pfam" id="PF17789">
    <property type="entry name" value="MG4"/>
    <property type="match status" value="1"/>
</dbReference>
<dbReference type="InterPro" id="IPR036595">
    <property type="entry name" value="A-macroglobulin_rcpt-bd_sf"/>
</dbReference>
<dbReference type="Pfam" id="PF07703">
    <property type="entry name" value="A2M_BRD"/>
    <property type="match status" value="1"/>
</dbReference>
<feature type="signal peptide" evidence="5">
    <location>
        <begin position="1"/>
        <end position="23"/>
    </location>
</feature>
<dbReference type="PANTHER" id="PTHR11412:SF81">
    <property type="entry name" value="COMPLEMENT C3"/>
    <property type="match status" value="1"/>
</dbReference>
<dbReference type="Gene3D" id="2.60.40.10">
    <property type="entry name" value="Immunoglobulins"/>
    <property type="match status" value="2"/>
</dbReference>